<dbReference type="InterPro" id="IPR008271">
    <property type="entry name" value="Ser/Thr_kinase_AS"/>
</dbReference>
<dbReference type="EMBL" id="MU006783">
    <property type="protein sequence ID" value="KAF2641464.1"/>
    <property type="molecule type" value="Genomic_DNA"/>
</dbReference>
<gene>
    <name evidence="6" type="ORF">P280DRAFT_399239</name>
</gene>
<keyword evidence="2" id="KW-0547">Nucleotide-binding</keyword>
<reference evidence="6" key="1">
    <citation type="journal article" date="2020" name="Stud. Mycol.">
        <title>101 Dothideomycetes genomes: a test case for predicting lifestyles and emergence of pathogens.</title>
        <authorList>
            <person name="Haridas S."/>
            <person name="Albert R."/>
            <person name="Binder M."/>
            <person name="Bloem J."/>
            <person name="Labutti K."/>
            <person name="Salamov A."/>
            <person name="Andreopoulos B."/>
            <person name="Baker S."/>
            <person name="Barry K."/>
            <person name="Bills G."/>
            <person name="Bluhm B."/>
            <person name="Cannon C."/>
            <person name="Castanera R."/>
            <person name="Culley D."/>
            <person name="Daum C."/>
            <person name="Ezra D."/>
            <person name="Gonzalez J."/>
            <person name="Henrissat B."/>
            <person name="Kuo A."/>
            <person name="Liang C."/>
            <person name="Lipzen A."/>
            <person name="Lutzoni F."/>
            <person name="Magnuson J."/>
            <person name="Mondo S."/>
            <person name="Nolan M."/>
            <person name="Ohm R."/>
            <person name="Pangilinan J."/>
            <person name="Park H.-J."/>
            <person name="Ramirez L."/>
            <person name="Alfaro M."/>
            <person name="Sun H."/>
            <person name="Tritt A."/>
            <person name="Yoshinaga Y."/>
            <person name="Zwiers L.-H."/>
            <person name="Turgeon B."/>
            <person name="Goodwin S."/>
            <person name="Spatafora J."/>
            <person name="Crous P."/>
            <person name="Grigoriev I."/>
        </authorList>
    </citation>
    <scope>NUCLEOTIDE SEQUENCE</scope>
    <source>
        <strain evidence="6">CBS 473.64</strain>
    </source>
</reference>
<dbReference type="InterPro" id="IPR011009">
    <property type="entry name" value="Kinase-like_dom_sf"/>
</dbReference>
<dbReference type="PROSITE" id="PS00108">
    <property type="entry name" value="PROTEIN_KINASE_ST"/>
    <property type="match status" value="1"/>
</dbReference>
<dbReference type="PANTHER" id="PTHR43671:SF106">
    <property type="entry name" value="NIMA-LIKE KINASE"/>
    <property type="match status" value="1"/>
</dbReference>
<keyword evidence="3 6" id="KW-0418">Kinase</keyword>
<keyword evidence="1" id="KW-0808">Transferase</keyword>
<dbReference type="SMART" id="SM00220">
    <property type="entry name" value="S_TKc"/>
    <property type="match status" value="1"/>
</dbReference>
<evidence type="ECO:0000256" key="4">
    <source>
        <dbReference type="ARBA" id="ARBA00022840"/>
    </source>
</evidence>
<proteinExistence type="predicted"/>
<dbReference type="PROSITE" id="PS50011">
    <property type="entry name" value="PROTEIN_KINASE_DOM"/>
    <property type="match status" value="1"/>
</dbReference>
<evidence type="ECO:0000313" key="6">
    <source>
        <dbReference type="EMBL" id="KAF2641464.1"/>
    </source>
</evidence>
<dbReference type="GO" id="GO:0005524">
    <property type="term" value="F:ATP binding"/>
    <property type="evidence" value="ECO:0007669"/>
    <property type="project" value="UniProtKB-KW"/>
</dbReference>
<protein>
    <submittedName>
        <fullName evidence="6">Kinase-like protein</fullName>
    </submittedName>
</protein>
<keyword evidence="4" id="KW-0067">ATP-binding</keyword>
<sequence length="356" mass="40682">MKRAKTKVSTPVFHWNPRDWEKKAELNNSVTLMVSKTNSKELVVQKVMQISSNSGSDRRPHEVRVLATLPECNRIANYIFFAPAYPDGDHGMAIFPHFPLGDLSDWKRNFELLEFDKHVPEAYIWRMFVHIGQALAFIQNTIGPRQDKRWQIIHRDIKPRNILVVDNGSTYPSFKLIDFGVAMRYSLKKAKQETRCGTFDWQPPENPLINRKAADMWALGACVHYMAIGKAPIQDVGRYIDEYYADENDDPASANKYSSLRRYFNATVPREVTSINVSYSRQKAQGTVAVKDGKPQYNYQYSRELDGWMKKCLRKTPAGRPTVERLLGEMVPVANAMLLRSGGQSALIDLSVEFGS</sequence>
<dbReference type="OrthoDB" id="310217at2759"/>
<evidence type="ECO:0000259" key="5">
    <source>
        <dbReference type="PROSITE" id="PS50011"/>
    </source>
</evidence>
<feature type="domain" description="Protein kinase" evidence="5">
    <location>
        <begin position="1"/>
        <end position="338"/>
    </location>
</feature>
<dbReference type="Gene3D" id="1.10.510.10">
    <property type="entry name" value="Transferase(Phosphotransferase) domain 1"/>
    <property type="match status" value="1"/>
</dbReference>
<accession>A0A6A6S5N1</accession>
<dbReference type="Proteomes" id="UP000799753">
    <property type="component" value="Unassembled WGS sequence"/>
</dbReference>
<name>A0A6A6S5N1_9PLEO</name>
<evidence type="ECO:0000256" key="2">
    <source>
        <dbReference type="ARBA" id="ARBA00022741"/>
    </source>
</evidence>
<dbReference type="Pfam" id="PF00069">
    <property type="entry name" value="Pkinase"/>
    <property type="match status" value="1"/>
</dbReference>
<evidence type="ECO:0000256" key="3">
    <source>
        <dbReference type="ARBA" id="ARBA00022777"/>
    </source>
</evidence>
<keyword evidence="7" id="KW-1185">Reference proteome</keyword>
<dbReference type="PANTHER" id="PTHR43671">
    <property type="entry name" value="SERINE/THREONINE-PROTEIN KINASE NEK"/>
    <property type="match status" value="1"/>
</dbReference>
<dbReference type="InterPro" id="IPR050660">
    <property type="entry name" value="NEK_Ser/Thr_kinase"/>
</dbReference>
<evidence type="ECO:0000256" key="1">
    <source>
        <dbReference type="ARBA" id="ARBA00022679"/>
    </source>
</evidence>
<dbReference type="InterPro" id="IPR000719">
    <property type="entry name" value="Prot_kinase_dom"/>
</dbReference>
<dbReference type="SUPFAM" id="SSF56112">
    <property type="entry name" value="Protein kinase-like (PK-like)"/>
    <property type="match status" value="1"/>
</dbReference>
<dbReference type="AlphaFoldDB" id="A0A6A6S5N1"/>
<dbReference type="GO" id="GO:0004674">
    <property type="term" value="F:protein serine/threonine kinase activity"/>
    <property type="evidence" value="ECO:0007669"/>
    <property type="project" value="TreeGrafter"/>
</dbReference>
<evidence type="ECO:0000313" key="7">
    <source>
        <dbReference type="Proteomes" id="UP000799753"/>
    </source>
</evidence>
<organism evidence="6 7">
    <name type="scientific">Massarina eburnea CBS 473.64</name>
    <dbReference type="NCBI Taxonomy" id="1395130"/>
    <lineage>
        <taxon>Eukaryota</taxon>
        <taxon>Fungi</taxon>
        <taxon>Dikarya</taxon>
        <taxon>Ascomycota</taxon>
        <taxon>Pezizomycotina</taxon>
        <taxon>Dothideomycetes</taxon>
        <taxon>Pleosporomycetidae</taxon>
        <taxon>Pleosporales</taxon>
        <taxon>Massarineae</taxon>
        <taxon>Massarinaceae</taxon>
        <taxon>Massarina</taxon>
    </lineage>
</organism>